<evidence type="ECO:0000313" key="2">
    <source>
        <dbReference type="Proteomes" id="UP000323632"/>
    </source>
</evidence>
<evidence type="ECO:0000313" key="1">
    <source>
        <dbReference type="EMBL" id="KAA5536349.1"/>
    </source>
</evidence>
<dbReference type="InterPro" id="IPR035093">
    <property type="entry name" value="RelE/ParE_toxin_dom_sf"/>
</dbReference>
<comment type="caution">
    <text evidence="1">The sequence shown here is derived from an EMBL/GenBank/DDBJ whole genome shotgun (WGS) entry which is preliminary data.</text>
</comment>
<proteinExistence type="predicted"/>
<accession>A0A5M6CT61</accession>
<reference evidence="1 2" key="1">
    <citation type="submission" date="2019-09" db="EMBL/GenBank/DDBJ databases">
        <title>Genome sequence and assembly of Taibaiella sp.</title>
        <authorList>
            <person name="Chhetri G."/>
        </authorList>
    </citation>
    <scope>NUCLEOTIDE SEQUENCE [LARGE SCALE GENOMIC DNA]</scope>
    <source>
        <strain evidence="1 2">KVB11</strain>
    </source>
</reference>
<dbReference type="Proteomes" id="UP000323632">
    <property type="component" value="Unassembled WGS sequence"/>
</dbReference>
<dbReference type="RefSeq" id="WP_150030920.1">
    <property type="nucleotide sequence ID" value="NZ_VWSH01000001.1"/>
</dbReference>
<protein>
    <submittedName>
        <fullName evidence="1">Type II toxin-antitoxin system RelE/ParE family toxin</fullName>
    </submittedName>
</protein>
<dbReference type="AlphaFoldDB" id="A0A5M6CT61"/>
<keyword evidence="2" id="KW-1185">Reference proteome</keyword>
<dbReference type="Gene3D" id="3.30.2310.20">
    <property type="entry name" value="RelE-like"/>
    <property type="match status" value="1"/>
</dbReference>
<gene>
    <name evidence="1" type="ORF">F0919_01390</name>
</gene>
<sequence length="101" mass="11981">MHKGHYEIIIADEAELDLLEAFIWYEEQRAGLGKKFISETEKSIKKIGSNPMYNHFVEKGIRAFSMATYPYNILYFVEEYFIVKIIAVFHSSRNPTEWKLR</sequence>
<name>A0A5M6CT61_9BACT</name>
<organism evidence="1 2">
    <name type="scientific">Taibaiella lutea</name>
    <dbReference type="NCBI Taxonomy" id="2608001"/>
    <lineage>
        <taxon>Bacteria</taxon>
        <taxon>Pseudomonadati</taxon>
        <taxon>Bacteroidota</taxon>
        <taxon>Chitinophagia</taxon>
        <taxon>Chitinophagales</taxon>
        <taxon>Chitinophagaceae</taxon>
        <taxon>Taibaiella</taxon>
    </lineage>
</organism>
<dbReference type="EMBL" id="VWSH01000001">
    <property type="protein sequence ID" value="KAA5536349.1"/>
    <property type="molecule type" value="Genomic_DNA"/>
</dbReference>